<dbReference type="Pfam" id="PF13361">
    <property type="entry name" value="UvrD_C"/>
    <property type="match status" value="2"/>
</dbReference>
<dbReference type="EMBL" id="VULO01000014">
    <property type="protein sequence ID" value="MSS85267.1"/>
    <property type="molecule type" value="Genomic_DNA"/>
</dbReference>
<dbReference type="InterPro" id="IPR002121">
    <property type="entry name" value="HRDC_dom"/>
</dbReference>
<sequence>MDNRWVKNPEELLLALDPEQQQVALQTRGPLCVRAGAGTGKTRAITYRIAYGAASGEVDPNGILAVTFTTRAAAEMRSRLRELGVPVVQARTFHSAALRQLRYFWGHAFGGQCPEVKSSKASTIAAAAARIGIKVDKTMVRDLAAEVEWAKVSMLTAQSYPQRCLQIGRTPPGVSVEEFLKLYDAYEQAKIEQNVIDFEDVLALTCGLLTEHEEIAQTIRRQYRSFVVDEYQDVSALQHRLLTLWRGGRNDICVVGDVAQTIYSFAGADPRFLIDFHKEFPAAHTVELNRDYRSTPQVVSIANQVMARARGIDGVGPEKGLPGAVQLISQEESGPAVSFATYPTDEVEAGEVAARVKELNDAGVQLSQIAILYRTNAQSEAYEQALSALGFGVQVHGGARFFDREEVRRAVVMLRQAERIAALADTEPEGSLEEQVTQVVSGLGWSPTAPNVSGLVRERWENLDALVALARSRPDFTLSNFVAELQERAESQAAPQVNGVVLSTLHAAKGLEWEAVFLVGMSEGLMPISLAESPQSIEEERRLLYVGITRAKRHLQLSWSRSRGAGRSSSRKVSRFLESMWPSDTPHREHAKKIASTPRKRRLDAIQEFEEEADEQAKALFEELRQWRLSVAKEKSLPPFAVLTDVSLRQIALARPRTLRQLLLIRGIGDTKLADYGPAILELVRDTTHQ</sequence>
<evidence type="ECO:0000259" key="13">
    <source>
        <dbReference type="PROSITE" id="PS51217"/>
    </source>
</evidence>
<evidence type="ECO:0000256" key="4">
    <source>
        <dbReference type="ARBA" id="ARBA00022806"/>
    </source>
</evidence>
<keyword evidence="15" id="KW-1185">Reference proteome</keyword>
<dbReference type="CDD" id="cd18807">
    <property type="entry name" value="SF1_C_UvrD"/>
    <property type="match status" value="1"/>
</dbReference>
<evidence type="ECO:0000259" key="11">
    <source>
        <dbReference type="PROSITE" id="PS50967"/>
    </source>
</evidence>
<dbReference type="AlphaFoldDB" id="A0A6N7VU14"/>
<proteinExistence type="inferred from homology"/>
<gene>
    <name evidence="14" type="ORF">FYJ24_10970</name>
</gene>
<dbReference type="SUPFAM" id="SSF47819">
    <property type="entry name" value="HRDC-like"/>
    <property type="match status" value="1"/>
</dbReference>
<dbReference type="Pfam" id="PF00580">
    <property type="entry name" value="UvrD-helicase"/>
    <property type="match status" value="1"/>
</dbReference>
<dbReference type="PANTHER" id="PTHR11070">
    <property type="entry name" value="UVRD / RECB / PCRA DNA HELICASE FAMILY MEMBER"/>
    <property type="match status" value="1"/>
</dbReference>
<dbReference type="InterPro" id="IPR044876">
    <property type="entry name" value="HRDC_dom_sf"/>
</dbReference>
<feature type="binding site" evidence="10">
    <location>
        <begin position="35"/>
        <end position="42"/>
    </location>
    <ligand>
        <name>ATP</name>
        <dbReference type="ChEBI" id="CHEBI:30616"/>
    </ligand>
</feature>
<evidence type="ECO:0000256" key="2">
    <source>
        <dbReference type="ARBA" id="ARBA00022741"/>
    </source>
</evidence>
<dbReference type="Gene3D" id="3.40.50.300">
    <property type="entry name" value="P-loop containing nucleotide triphosphate hydrolases"/>
    <property type="match status" value="3"/>
</dbReference>
<dbReference type="Pfam" id="PF00570">
    <property type="entry name" value="HRDC"/>
    <property type="match status" value="1"/>
</dbReference>
<comment type="caution">
    <text evidence="14">The sequence shown here is derived from an EMBL/GenBank/DDBJ whole genome shotgun (WGS) entry which is preliminary data.</text>
</comment>
<feature type="domain" description="UvrD-like helicase C-terminal" evidence="13">
    <location>
        <begin position="296"/>
        <end position="553"/>
    </location>
</feature>
<dbReference type="SUPFAM" id="SSF52540">
    <property type="entry name" value="P-loop containing nucleoside triphosphate hydrolases"/>
    <property type="match status" value="1"/>
</dbReference>
<evidence type="ECO:0000313" key="14">
    <source>
        <dbReference type="EMBL" id="MSS85267.1"/>
    </source>
</evidence>
<dbReference type="GO" id="GO:0005829">
    <property type="term" value="C:cytosol"/>
    <property type="evidence" value="ECO:0007669"/>
    <property type="project" value="TreeGrafter"/>
</dbReference>
<keyword evidence="4 10" id="KW-0347">Helicase</keyword>
<dbReference type="InterPro" id="IPR013986">
    <property type="entry name" value="DExx_box_DNA_helicase_dom_sf"/>
</dbReference>
<dbReference type="PROSITE" id="PS50967">
    <property type="entry name" value="HRDC"/>
    <property type="match status" value="1"/>
</dbReference>
<dbReference type="GO" id="GO:0005524">
    <property type="term" value="F:ATP binding"/>
    <property type="evidence" value="ECO:0007669"/>
    <property type="project" value="UniProtKB-UniRule"/>
</dbReference>
<reference evidence="14 15" key="1">
    <citation type="submission" date="2019-08" db="EMBL/GenBank/DDBJ databases">
        <title>In-depth cultivation of the pig gut microbiome towards novel bacterial diversity and tailored functional studies.</title>
        <authorList>
            <person name="Wylensek D."/>
            <person name="Hitch T.C.A."/>
            <person name="Clavel T."/>
        </authorList>
    </citation>
    <scope>NUCLEOTIDE SEQUENCE [LARGE SCALE GENOMIC DNA]</scope>
    <source>
        <strain evidence="14 15">WB03_NA08</strain>
    </source>
</reference>
<dbReference type="PROSITE" id="PS51217">
    <property type="entry name" value="UVRD_HELICASE_CTER"/>
    <property type="match status" value="1"/>
</dbReference>
<feature type="domain" description="UvrD-like helicase ATP-binding" evidence="12">
    <location>
        <begin position="14"/>
        <end position="295"/>
    </location>
</feature>
<evidence type="ECO:0000256" key="10">
    <source>
        <dbReference type="PROSITE-ProRule" id="PRU00560"/>
    </source>
</evidence>
<evidence type="ECO:0000256" key="9">
    <source>
        <dbReference type="ARBA" id="ARBA00048988"/>
    </source>
</evidence>
<dbReference type="GO" id="GO:0003677">
    <property type="term" value="F:DNA binding"/>
    <property type="evidence" value="ECO:0007669"/>
    <property type="project" value="InterPro"/>
</dbReference>
<evidence type="ECO:0000256" key="3">
    <source>
        <dbReference type="ARBA" id="ARBA00022801"/>
    </source>
</evidence>
<keyword evidence="6" id="KW-0413">Isomerase</keyword>
<dbReference type="Proteomes" id="UP000470875">
    <property type="component" value="Unassembled WGS sequence"/>
</dbReference>
<dbReference type="CDD" id="cd17932">
    <property type="entry name" value="DEXQc_UvrD"/>
    <property type="match status" value="1"/>
</dbReference>
<dbReference type="InterPro" id="IPR014017">
    <property type="entry name" value="DNA_helicase_UvrD-like_C"/>
</dbReference>
<dbReference type="RefSeq" id="WP_154546410.1">
    <property type="nucleotide sequence ID" value="NZ_VULO01000014.1"/>
</dbReference>
<comment type="catalytic activity">
    <reaction evidence="9">
        <text>ATP + H2O = ADP + phosphate + H(+)</text>
        <dbReference type="Rhea" id="RHEA:13065"/>
        <dbReference type="ChEBI" id="CHEBI:15377"/>
        <dbReference type="ChEBI" id="CHEBI:15378"/>
        <dbReference type="ChEBI" id="CHEBI:30616"/>
        <dbReference type="ChEBI" id="CHEBI:43474"/>
        <dbReference type="ChEBI" id="CHEBI:456216"/>
        <dbReference type="EC" id="5.6.2.4"/>
    </reaction>
</comment>
<dbReference type="GO" id="GO:0000725">
    <property type="term" value="P:recombinational repair"/>
    <property type="evidence" value="ECO:0007669"/>
    <property type="project" value="TreeGrafter"/>
</dbReference>
<dbReference type="InterPro" id="IPR000212">
    <property type="entry name" value="DNA_helicase_UvrD/REP"/>
</dbReference>
<evidence type="ECO:0000256" key="8">
    <source>
        <dbReference type="ARBA" id="ARBA00034808"/>
    </source>
</evidence>
<dbReference type="Gene3D" id="1.10.10.160">
    <property type="match status" value="1"/>
</dbReference>
<name>A0A6N7VU14_9ACTO</name>
<accession>A0A6N7VU14</accession>
<dbReference type="InterPro" id="IPR027417">
    <property type="entry name" value="P-loop_NTPase"/>
</dbReference>
<dbReference type="InterPro" id="IPR010997">
    <property type="entry name" value="HRDC-like_sf"/>
</dbReference>
<comment type="similarity">
    <text evidence="1">Belongs to the helicase family. UvrD subfamily.</text>
</comment>
<dbReference type="PANTHER" id="PTHR11070:SF69">
    <property type="entry name" value="ATP-DEPENDENT DNA HELICASE UVRD2"/>
    <property type="match status" value="1"/>
</dbReference>
<dbReference type="SMART" id="SM00341">
    <property type="entry name" value="HRDC"/>
    <property type="match status" value="1"/>
</dbReference>
<dbReference type="Gene3D" id="1.10.486.10">
    <property type="entry name" value="PCRA, domain 4"/>
    <property type="match status" value="2"/>
</dbReference>
<dbReference type="GO" id="GO:0033202">
    <property type="term" value="C:DNA helicase complex"/>
    <property type="evidence" value="ECO:0007669"/>
    <property type="project" value="TreeGrafter"/>
</dbReference>
<dbReference type="Gene3D" id="1.10.150.80">
    <property type="entry name" value="HRDC domain"/>
    <property type="match status" value="1"/>
</dbReference>
<keyword evidence="3 10" id="KW-0378">Hydrolase</keyword>
<feature type="domain" description="HRDC" evidence="11">
    <location>
        <begin position="614"/>
        <end position="690"/>
    </location>
</feature>
<dbReference type="PROSITE" id="PS51198">
    <property type="entry name" value="UVRD_HELICASE_ATP_BIND"/>
    <property type="match status" value="1"/>
</dbReference>
<dbReference type="GO" id="GO:0016787">
    <property type="term" value="F:hydrolase activity"/>
    <property type="evidence" value="ECO:0007669"/>
    <property type="project" value="UniProtKB-UniRule"/>
</dbReference>
<dbReference type="GO" id="GO:0043138">
    <property type="term" value="F:3'-5' DNA helicase activity"/>
    <property type="evidence" value="ECO:0007669"/>
    <property type="project" value="UniProtKB-EC"/>
</dbReference>
<evidence type="ECO:0000256" key="6">
    <source>
        <dbReference type="ARBA" id="ARBA00023235"/>
    </source>
</evidence>
<dbReference type="EC" id="5.6.2.4" evidence="8"/>
<evidence type="ECO:0000259" key="12">
    <source>
        <dbReference type="PROSITE" id="PS51198"/>
    </source>
</evidence>
<keyword evidence="5 10" id="KW-0067">ATP-binding</keyword>
<protein>
    <recommendedName>
        <fullName evidence="8">DNA 3'-5' helicase</fullName>
        <ecNumber evidence="8">5.6.2.4</ecNumber>
    </recommendedName>
</protein>
<evidence type="ECO:0000256" key="1">
    <source>
        <dbReference type="ARBA" id="ARBA00009922"/>
    </source>
</evidence>
<organism evidence="14 15">
    <name type="scientific">Scrofimicrobium canadense</name>
    <dbReference type="NCBI Taxonomy" id="2652290"/>
    <lineage>
        <taxon>Bacteria</taxon>
        <taxon>Bacillati</taxon>
        <taxon>Actinomycetota</taxon>
        <taxon>Actinomycetes</taxon>
        <taxon>Actinomycetales</taxon>
        <taxon>Actinomycetaceae</taxon>
        <taxon>Scrofimicrobium</taxon>
    </lineage>
</organism>
<keyword evidence="2 10" id="KW-0547">Nucleotide-binding</keyword>
<dbReference type="InterPro" id="IPR014016">
    <property type="entry name" value="UvrD-like_ATP-bd"/>
</dbReference>
<evidence type="ECO:0000256" key="5">
    <source>
        <dbReference type="ARBA" id="ARBA00022840"/>
    </source>
</evidence>
<comment type="catalytic activity">
    <reaction evidence="7">
        <text>Couples ATP hydrolysis with the unwinding of duplex DNA by translocating in the 3'-5' direction.</text>
        <dbReference type="EC" id="5.6.2.4"/>
    </reaction>
</comment>
<evidence type="ECO:0000313" key="15">
    <source>
        <dbReference type="Proteomes" id="UP000470875"/>
    </source>
</evidence>
<evidence type="ECO:0000256" key="7">
    <source>
        <dbReference type="ARBA" id="ARBA00034617"/>
    </source>
</evidence>